<reference evidence="1 2" key="1">
    <citation type="submission" date="2016-10" db="EMBL/GenBank/DDBJ databases">
        <authorList>
            <person name="de Groot N.N."/>
        </authorList>
    </citation>
    <scope>NUCLEOTIDE SEQUENCE [LARGE SCALE GENOMIC DNA]</scope>
    <source>
        <strain evidence="1 2">HL3</strain>
    </source>
</reference>
<protein>
    <submittedName>
        <fullName evidence="1">Uncharacterized protein</fullName>
    </submittedName>
</protein>
<dbReference type="Proteomes" id="UP000198611">
    <property type="component" value="Unassembled WGS sequence"/>
</dbReference>
<gene>
    <name evidence="1" type="ORF">SAMN05660831_00004</name>
</gene>
<evidence type="ECO:0000313" key="2">
    <source>
        <dbReference type="Proteomes" id="UP000198611"/>
    </source>
</evidence>
<dbReference type="OrthoDB" id="5402285at2"/>
<accession>A0A1I1MX30</accession>
<sequence length="81" mass="9474">MSQYTYLSAEQLAERIPYCARYITEVLKDREFIEGLHYLRPFGGRRVVYLWEPIEELMLTPYEVQQQQDGIPMAAGGFCHG</sequence>
<dbReference type="EMBL" id="FOMJ01000001">
    <property type="protein sequence ID" value="SFC89951.1"/>
    <property type="molecule type" value="Genomic_DNA"/>
</dbReference>
<evidence type="ECO:0000313" key="1">
    <source>
        <dbReference type="EMBL" id="SFC89951.1"/>
    </source>
</evidence>
<keyword evidence="2" id="KW-1185">Reference proteome</keyword>
<organism evidence="1 2">
    <name type="scientific">Thiohalospira halophila DSM 15071</name>
    <dbReference type="NCBI Taxonomy" id="1123397"/>
    <lineage>
        <taxon>Bacteria</taxon>
        <taxon>Pseudomonadati</taxon>
        <taxon>Pseudomonadota</taxon>
        <taxon>Gammaproteobacteria</taxon>
        <taxon>Thiohalospirales</taxon>
        <taxon>Thiohalospiraceae</taxon>
        <taxon>Thiohalospira</taxon>
    </lineage>
</organism>
<dbReference type="RefSeq" id="WP_093426712.1">
    <property type="nucleotide sequence ID" value="NZ_FOMJ01000001.1"/>
</dbReference>
<dbReference type="STRING" id="1123397.SAMN05660831_00004"/>
<dbReference type="AlphaFoldDB" id="A0A1I1MX30"/>
<name>A0A1I1MX30_9GAMM</name>
<proteinExistence type="predicted"/>